<dbReference type="CDD" id="cd02440">
    <property type="entry name" value="AdoMet_MTases"/>
    <property type="match status" value="1"/>
</dbReference>
<evidence type="ECO:0000256" key="3">
    <source>
        <dbReference type="ARBA" id="ARBA00022691"/>
    </source>
</evidence>
<dbReference type="Pfam" id="PF05175">
    <property type="entry name" value="MTS"/>
    <property type="match status" value="1"/>
</dbReference>
<evidence type="ECO:0000259" key="4">
    <source>
        <dbReference type="Pfam" id="PF05175"/>
    </source>
</evidence>
<reference evidence="5 6" key="1">
    <citation type="submission" date="2016-10" db="EMBL/GenBank/DDBJ databases">
        <authorList>
            <person name="de Groot N.N."/>
        </authorList>
    </citation>
    <scope>NUCLEOTIDE SEQUENCE [LARGE SCALE GENOMIC DNA]</scope>
    <source>
        <strain evidence="5 6">DSM 26880</strain>
    </source>
</reference>
<keyword evidence="2 5" id="KW-0808">Transferase</keyword>
<dbReference type="GO" id="GO:0008757">
    <property type="term" value="F:S-adenosylmethionine-dependent methyltransferase activity"/>
    <property type="evidence" value="ECO:0007669"/>
    <property type="project" value="InterPro"/>
</dbReference>
<evidence type="ECO:0000256" key="2">
    <source>
        <dbReference type="ARBA" id="ARBA00022679"/>
    </source>
</evidence>
<dbReference type="Proteomes" id="UP000199286">
    <property type="component" value="Unassembled WGS sequence"/>
</dbReference>
<dbReference type="GO" id="GO:0032259">
    <property type="term" value="P:methylation"/>
    <property type="evidence" value="ECO:0007669"/>
    <property type="project" value="UniProtKB-KW"/>
</dbReference>
<dbReference type="PANTHER" id="PTHR47816">
    <property type="entry name" value="RIBOSOMAL RNA SMALL SUBUNIT METHYLTRANSFERASE C"/>
    <property type="match status" value="1"/>
</dbReference>
<gene>
    <name evidence="5" type="ORF">SAMN05444340_104297</name>
</gene>
<organism evidence="5 6">
    <name type="scientific">Citreimonas salinaria</name>
    <dbReference type="NCBI Taxonomy" id="321339"/>
    <lineage>
        <taxon>Bacteria</taxon>
        <taxon>Pseudomonadati</taxon>
        <taxon>Pseudomonadota</taxon>
        <taxon>Alphaproteobacteria</taxon>
        <taxon>Rhodobacterales</taxon>
        <taxon>Roseobacteraceae</taxon>
        <taxon>Citreimonas</taxon>
    </lineage>
</organism>
<dbReference type="AlphaFoldDB" id="A0A1H3I1K2"/>
<dbReference type="RefSeq" id="WP_089881699.1">
    <property type="nucleotide sequence ID" value="NZ_FNPF01000004.1"/>
</dbReference>
<sequence>MSSHNPDRLSHAIQAGLALPPGGRVALVAPLLDAPLPPVDPARLAIVQPLKPDHDIWRDRGMNVATALDGSYAATIVTLPRARDLAQDRIARAEAATPGGLVVVDGAKTDGIEAMVKALRARLADALHGPVSKAHGKVVWFEAAGALADWILPEMSPNAEGDMTAPGIFSADGADPGSRALAEALPARLPDRVADLGAGWGWLSREILSRGVTELHLVEADLRALDCARANVDDPRARFHWADATAWQPDAPLEAVVMNPPFHAGRKGDPDIGKAFIAAAARMLGPRGQLWLVANQHLPYEPALTAAFRDVSETGGDTKFKILHAARPHSDRRGRSTPGTG</sequence>
<evidence type="ECO:0000313" key="6">
    <source>
        <dbReference type="Proteomes" id="UP000199286"/>
    </source>
</evidence>
<dbReference type="STRING" id="321339.SAMN05444340_104297"/>
<dbReference type="InterPro" id="IPR046977">
    <property type="entry name" value="RsmC/RlmG"/>
</dbReference>
<proteinExistence type="predicted"/>
<feature type="domain" description="Methyltransferase small" evidence="4">
    <location>
        <begin position="164"/>
        <end position="323"/>
    </location>
</feature>
<evidence type="ECO:0000256" key="1">
    <source>
        <dbReference type="ARBA" id="ARBA00022603"/>
    </source>
</evidence>
<keyword evidence="6" id="KW-1185">Reference proteome</keyword>
<dbReference type="OrthoDB" id="9816072at2"/>
<protein>
    <submittedName>
        <fullName evidence="5">16S rRNA (Guanine1207-N2)-methyltransferase</fullName>
    </submittedName>
</protein>
<name>A0A1H3I1K2_9RHOB</name>
<keyword evidence="3" id="KW-0949">S-adenosyl-L-methionine</keyword>
<dbReference type="SUPFAM" id="SSF53335">
    <property type="entry name" value="S-adenosyl-L-methionine-dependent methyltransferases"/>
    <property type="match status" value="1"/>
</dbReference>
<dbReference type="Gene3D" id="3.40.50.150">
    <property type="entry name" value="Vaccinia Virus protein VP39"/>
    <property type="match status" value="1"/>
</dbReference>
<accession>A0A1H3I1K2</accession>
<dbReference type="InterPro" id="IPR029063">
    <property type="entry name" value="SAM-dependent_MTases_sf"/>
</dbReference>
<evidence type="ECO:0000313" key="5">
    <source>
        <dbReference type="EMBL" id="SDY21502.1"/>
    </source>
</evidence>
<dbReference type="InterPro" id="IPR007848">
    <property type="entry name" value="Small_mtfrase_dom"/>
</dbReference>
<dbReference type="PANTHER" id="PTHR47816:SF4">
    <property type="entry name" value="RIBOSOMAL RNA SMALL SUBUNIT METHYLTRANSFERASE C"/>
    <property type="match status" value="1"/>
</dbReference>
<keyword evidence="1 5" id="KW-0489">Methyltransferase</keyword>
<dbReference type="EMBL" id="FNPF01000004">
    <property type="protein sequence ID" value="SDY21502.1"/>
    <property type="molecule type" value="Genomic_DNA"/>
</dbReference>